<feature type="compositionally biased region" description="Polar residues" evidence="5">
    <location>
        <begin position="1037"/>
        <end position="1046"/>
    </location>
</feature>
<dbReference type="InterPro" id="IPR019786">
    <property type="entry name" value="Zinc_finger_PHD-type_CS"/>
</dbReference>
<organism evidence="7 8">
    <name type="scientific">Diaphorina citri</name>
    <name type="common">Asian citrus psyllid</name>
    <dbReference type="NCBI Taxonomy" id="121845"/>
    <lineage>
        <taxon>Eukaryota</taxon>
        <taxon>Metazoa</taxon>
        <taxon>Ecdysozoa</taxon>
        <taxon>Arthropoda</taxon>
        <taxon>Hexapoda</taxon>
        <taxon>Insecta</taxon>
        <taxon>Pterygota</taxon>
        <taxon>Neoptera</taxon>
        <taxon>Paraneoptera</taxon>
        <taxon>Hemiptera</taxon>
        <taxon>Sternorrhyncha</taxon>
        <taxon>Psylloidea</taxon>
        <taxon>Psyllidae</taxon>
        <taxon>Diaphorininae</taxon>
        <taxon>Diaphorina</taxon>
    </lineage>
</organism>
<dbReference type="SUPFAM" id="SSF57903">
    <property type="entry name" value="FYVE/PHD zinc finger"/>
    <property type="match status" value="1"/>
</dbReference>
<evidence type="ECO:0000256" key="4">
    <source>
        <dbReference type="ARBA" id="ARBA00022853"/>
    </source>
</evidence>
<feature type="region of interest" description="Disordered" evidence="5">
    <location>
        <begin position="393"/>
        <end position="513"/>
    </location>
</feature>
<feature type="compositionally biased region" description="Acidic residues" evidence="5">
    <location>
        <begin position="146"/>
        <end position="172"/>
    </location>
</feature>
<dbReference type="PANTHER" id="PTHR46462">
    <property type="entry name" value="UPSET, ISOFORM A"/>
    <property type="match status" value="1"/>
</dbReference>
<dbReference type="Gene3D" id="2.170.270.10">
    <property type="entry name" value="SET domain"/>
    <property type="match status" value="1"/>
</dbReference>
<dbReference type="SUPFAM" id="SSF82199">
    <property type="entry name" value="SET domain"/>
    <property type="match status" value="1"/>
</dbReference>
<dbReference type="GO" id="GO:0008276">
    <property type="term" value="F:protein methyltransferase activity"/>
    <property type="evidence" value="ECO:0007669"/>
    <property type="project" value="UniProtKB-ARBA"/>
</dbReference>
<feature type="compositionally biased region" description="Low complexity" evidence="5">
    <location>
        <begin position="887"/>
        <end position="900"/>
    </location>
</feature>
<dbReference type="InterPro" id="IPR046341">
    <property type="entry name" value="SET_dom_sf"/>
</dbReference>
<feature type="compositionally biased region" description="Basic and acidic residues" evidence="5">
    <location>
        <begin position="922"/>
        <end position="963"/>
    </location>
</feature>
<dbReference type="GeneID" id="103524438"/>
<dbReference type="PANTHER" id="PTHR46462:SF3">
    <property type="entry name" value="UPSET, ISOFORM A"/>
    <property type="match status" value="1"/>
</dbReference>
<dbReference type="PROSITE" id="PS50280">
    <property type="entry name" value="SET"/>
    <property type="match status" value="1"/>
</dbReference>
<evidence type="ECO:0000256" key="3">
    <source>
        <dbReference type="ARBA" id="ARBA00022833"/>
    </source>
</evidence>
<dbReference type="Pfam" id="PF00856">
    <property type="entry name" value="SET"/>
    <property type="match status" value="1"/>
</dbReference>
<feature type="compositionally biased region" description="Polar residues" evidence="5">
    <location>
        <begin position="34"/>
        <end position="48"/>
    </location>
</feature>
<dbReference type="CDD" id="cd10529">
    <property type="entry name" value="SET_SETD5-like"/>
    <property type="match status" value="1"/>
</dbReference>
<dbReference type="InterPro" id="IPR013083">
    <property type="entry name" value="Znf_RING/FYVE/PHD"/>
</dbReference>
<feature type="region of interest" description="Disordered" evidence="5">
    <location>
        <begin position="278"/>
        <end position="379"/>
    </location>
</feature>
<feature type="compositionally biased region" description="Pro residues" evidence="5">
    <location>
        <begin position="730"/>
        <end position="746"/>
    </location>
</feature>
<dbReference type="RefSeq" id="XP_026675669.1">
    <property type="nucleotide sequence ID" value="XM_026819868.1"/>
</dbReference>
<dbReference type="CDD" id="cd15550">
    <property type="entry name" value="PHD_MLL5"/>
    <property type="match status" value="1"/>
</dbReference>
<feature type="compositionally biased region" description="Low complexity" evidence="5">
    <location>
        <begin position="1140"/>
        <end position="1150"/>
    </location>
</feature>
<feature type="compositionally biased region" description="Low complexity" evidence="5">
    <location>
        <begin position="909"/>
        <end position="920"/>
    </location>
</feature>
<feature type="compositionally biased region" description="Basic and acidic residues" evidence="5">
    <location>
        <begin position="136"/>
        <end position="145"/>
    </location>
</feature>
<evidence type="ECO:0000313" key="7">
    <source>
        <dbReference type="Proteomes" id="UP000079169"/>
    </source>
</evidence>
<feature type="compositionally biased region" description="Basic and acidic residues" evidence="5">
    <location>
        <begin position="749"/>
        <end position="759"/>
    </location>
</feature>
<proteinExistence type="predicted"/>
<keyword evidence="7" id="KW-1185">Reference proteome</keyword>
<feature type="compositionally biased region" description="Basic and acidic residues" evidence="5">
    <location>
        <begin position="831"/>
        <end position="841"/>
    </location>
</feature>
<feature type="compositionally biased region" description="Low complexity" evidence="5">
    <location>
        <begin position="815"/>
        <end position="829"/>
    </location>
</feature>
<keyword evidence="2" id="KW-0863">Zinc-finger</keyword>
<gene>
    <name evidence="8" type="primary">LOC103524438</name>
</gene>
<feature type="compositionally biased region" description="Low complexity" evidence="5">
    <location>
        <begin position="996"/>
        <end position="1005"/>
    </location>
</feature>
<dbReference type="GO" id="GO:0034967">
    <property type="term" value="C:Set3 complex"/>
    <property type="evidence" value="ECO:0007669"/>
    <property type="project" value="TreeGrafter"/>
</dbReference>
<dbReference type="PROSITE" id="PS01359">
    <property type="entry name" value="ZF_PHD_1"/>
    <property type="match status" value="1"/>
</dbReference>
<dbReference type="KEGG" id="dci:103524438"/>
<dbReference type="STRING" id="121845.A0A3Q0IHM1"/>
<evidence type="ECO:0000313" key="8">
    <source>
        <dbReference type="RefSeq" id="XP_026675669.1"/>
    </source>
</evidence>
<sequence length="1168" mass="126729">MIIIIMKNSRLDHTYFKGASDPLPPAPTPLPSPYKSTSPLSTNVNGLSNKYPPHVGASTPGKQAPPPPPASSVHTPLLPILNQLPNSKSVFGIARPTSPPTPSLPHSASYLVPQHPLIPPLSPHHMLSLNPRLKKDLHQGRHSESSCDEEREPDPQGEDTETAPENDAEEEEEVRHQGKGGSKMPKEPKEPPKPVPESTPPGGAVDDSVTRCVCGFLHDDGYMICCDTCFVWQHVDCMEIDRQNIPDEYLCEECKPRKVDKMKAIGIQIQKIKRLTDKTVRDNDDDANSDSSHSSQERSRPRGGAGKRKSATNKGKPRGKRASNTATGNTGVRRRKSSGPPSALSPGVHITPPGPGKGKKSTGPNASHPLNPPLNNILHSNNKRKMITVAEKKQNHKSNNGSGKVLSPLNHHKVTLNERLGDKKNHSVVKRMGRKQQEKKLLNNNNNHKRKNSSLLLNTEARSLGSGSHDPAAKNKEALIPSGAGGSLGPGRGSGPTREDTSSDEEDSKPMTRWIDNYEEATCNYYAPDLRARIATIKMNGSHQDVKLPSSLLSTTGQKCRASLLSSGTKILVTSTNMSTNQALIEMRGKYLLATGDRKNVPSPGQHVFFYTMQHEGIDIVIDCKTYGNDARFVRRSCKPNALMKHCIDKGSIHIYLTALYSIAKNSEVTVSYSSGGNPDLCTCGDKNTCTAAEQKAKMYSERKHAAASSAATATDIAPEPVISPKVEVKPPPPAVKSPSPPPVTAPPVEEKVDVKKDESEDEKEEEAKEEEKPQVPAAPLLTTPAKKEKESKPVVSTTSEKVKKQEEKRKSTSDNETTTSTSTTEATTGVKKETDSEKKPTGVTPASSVQKRKKSIQKRKYSESSQSLGESEGNNTEEDEEDKAGGKVSTRRSSTSVSKTPGKKEPATSSTTTPTNTPTKLSREERKLEAIMKAFERMEKSANRQKESRVRKDSTTNEKQEDSTAPAAAVVKNKPQPAQAAKTKRIVRKRKGRSKSFSISSSSARSRRAATRGTQGQKEEESSSGGEEDEEQESSDNSLPLNSVQTPPPSFKLPFSKKGPEDSNQDPESPEKPAGGCAKKRWLRQAISEECESPRSDSPTPLGESAGPLKKRRLARCSLSSDDKNFTPPTTPVPDDDTSTPPLDTAPTLTPKTAYACLVSVLSQFSS</sequence>
<dbReference type="GO" id="GO:0008757">
    <property type="term" value="F:S-adenosylmethionine-dependent methyltransferase activity"/>
    <property type="evidence" value="ECO:0007669"/>
    <property type="project" value="UniProtKB-ARBA"/>
</dbReference>
<dbReference type="GO" id="GO:0008270">
    <property type="term" value="F:zinc ion binding"/>
    <property type="evidence" value="ECO:0007669"/>
    <property type="project" value="UniProtKB-KW"/>
</dbReference>
<feature type="region of interest" description="Disordered" evidence="5">
    <location>
        <begin position="136"/>
        <end position="206"/>
    </location>
</feature>
<dbReference type="AlphaFoldDB" id="A0A3Q0IHM1"/>
<feature type="compositionally biased region" description="Pro residues" evidence="5">
    <location>
        <begin position="22"/>
        <end position="32"/>
    </location>
</feature>
<dbReference type="GO" id="GO:0070210">
    <property type="term" value="C:Rpd3L-Expanded complex"/>
    <property type="evidence" value="ECO:0007669"/>
    <property type="project" value="TreeGrafter"/>
</dbReference>
<accession>A0A3Q0IHM1</accession>
<protein>
    <submittedName>
        <fullName evidence="8">Inactive histone-lysine N-methyltransferase 2E</fullName>
    </submittedName>
</protein>
<reference evidence="8" key="1">
    <citation type="submission" date="2025-08" db="UniProtKB">
        <authorList>
            <consortium name="RefSeq"/>
        </authorList>
    </citation>
    <scope>IDENTIFICATION</scope>
</reference>
<evidence type="ECO:0000256" key="1">
    <source>
        <dbReference type="ARBA" id="ARBA00022723"/>
    </source>
</evidence>
<dbReference type="GO" id="GO:0006325">
    <property type="term" value="P:chromatin organization"/>
    <property type="evidence" value="ECO:0007669"/>
    <property type="project" value="UniProtKB-KW"/>
</dbReference>
<feature type="compositionally biased region" description="Gly residues" evidence="5">
    <location>
        <begin position="483"/>
        <end position="494"/>
    </location>
</feature>
<dbReference type="SMART" id="SM00317">
    <property type="entry name" value="SET"/>
    <property type="match status" value="1"/>
</dbReference>
<dbReference type="GO" id="GO:0008170">
    <property type="term" value="F:N-methyltransferase activity"/>
    <property type="evidence" value="ECO:0007669"/>
    <property type="project" value="UniProtKB-ARBA"/>
</dbReference>
<evidence type="ECO:0000256" key="5">
    <source>
        <dbReference type="SAM" id="MobiDB-lite"/>
    </source>
</evidence>
<dbReference type="InterPro" id="IPR001214">
    <property type="entry name" value="SET_dom"/>
</dbReference>
<keyword evidence="3" id="KW-0862">Zinc</keyword>
<feature type="region of interest" description="Disordered" evidence="5">
    <location>
        <begin position="20"/>
        <end position="76"/>
    </location>
</feature>
<feature type="domain" description="SET" evidence="6">
    <location>
        <begin position="569"/>
        <end position="674"/>
    </location>
</feature>
<feature type="compositionally biased region" description="Basic residues" evidence="5">
    <location>
        <begin position="851"/>
        <end position="860"/>
    </location>
</feature>
<dbReference type="Gene3D" id="3.30.40.10">
    <property type="entry name" value="Zinc/RING finger domain, C3HC4 (zinc finger)"/>
    <property type="match status" value="1"/>
</dbReference>
<evidence type="ECO:0000256" key="2">
    <source>
        <dbReference type="ARBA" id="ARBA00022771"/>
    </source>
</evidence>
<feature type="compositionally biased region" description="Basic and acidic residues" evidence="5">
    <location>
        <begin position="801"/>
        <end position="814"/>
    </location>
</feature>
<dbReference type="InterPro" id="IPR011011">
    <property type="entry name" value="Znf_FYVE_PHD"/>
</dbReference>
<feature type="compositionally biased region" description="Basic residues" evidence="5">
    <location>
        <begin position="305"/>
        <end position="321"/>
    </location>
</feature>
<dbReference type="Pfam" id="PF20826">
    <property type="entry name" value="PHD_5"/>
    <property type="match status" value="1"/>
</dbReference>
<dbReference type="InterPro" id="IPR001965">
    <property type="entry name" value="Znf_PHD"/>
</dbReference>
<evidence type="ECO:0000259" key="6">
    <source>
        <dbReference type="PROSITE" id="PS50280"/>
    </source>
</evidence>
<name>A0A3Q0IHM1_DIACI</name>
<feature type="compositionally biased region" description="Low complexity" evidence="5">
    <location>
        <begin position="864"/>
        <end position="875"/>
    </location>
</feature>
<feature type="compositionally biased region" description="Basic residues" evidence="5">
    <location>
        <begin position="983"/>
        <end position="995"/>
    </location>
</feature>
<dbReference type="PaxDb" id="121845-A0A3Q0IHM1"/>
<dbReference type="GO" id="GO:0006355">
    <property type="term" value="P:regulation of DNA-templated transcription"/>
    <property type="evidence" value="ECO:0007669"/>
    <property type="project" value="TreeGrafter"/>
</dbReference>
<feature type="region of interest" description="Disordered" evidence="5">
    <location>
        <begin position="724"/>
        <end position="1150"/>
    </location>
</feature>
<dbReference type="SMART" id="SM00249">
    <property type="entry name" value="PHD"/>
    <property type="match status" value="1"/>
</dbReference>
<dbReference type="FunFam" id="3.30.40.10:FF:000150">
    <property type="entry name" value="Inactive histone-lysine N-methyltransferase 2E"/>
    <property type="match status" value="1"/>
</dbReference>
<keyword evidence="4" id="KW-0156">Chromatin regulator</keyword>
<keyword evidence="1" id="KW-0479">Metal-binding</keyword>
<feature type="compositionally biased region" description="Basic and acidic residues" evidence="5">
    <location>
        <begin position="415"/>
        <end position="425"/>
    </location>
</feature>
<dbReference type="Proteomes" id="UP000079169">
    <property type="component" value="Unplaced"/>
</dbReference>